<dbReference type="GO" id="GO:0016705">
    <property type="term" value="F:oxidoreductase activity, acting on paired donors, with incorporation or reduction of molecular oxygen"/>
    <property type="evidence" value="ECO:0007669"/>
    <property type="project" value="InterPro"/>
</dbReference>
<reference evidence="15" key="2">
    <citation type="journal article" date="2020" name="Int. J. Biol. Macromol.">
        <title>Transcriptome analysis of antennal cytochrome P450s and their transcriptional responses to plant and locust volatiles in Locusta migratoria.</title>
        <authorList>
            <person name="Wu H."/>
            <person name="Liu Y."/>
            <person name="Shi X."/>
            <person name="Zhang X."/>
            <person name="Ye C."/>
            <person name="Zhu K.Y."/>
            <person name="Zhu F."/>
            <person name="Zhang J."/>
            <person name="Ma E."/>
        </authorList>
    </citation>
    <scope>NUCLEOTIDE SEQUENCE</scope>
    <source>
        <strain evidence="15">Locust strain-J13</strain>
    </source>
</reference>
<keyword evidence="10 13" id="KW-0408">Iron</keyword>
<feature type="binding site" description="axial binding residue" evidence="13">
    <location>
        <position position="462"/>
    </location>
    <ligand>
        <name>heme</name>
        <dbReference type="ChEBI" id="CHEBI:30413"/>
    </ligand>
    <ligandPart>
        <name>Fe</name>
        <dbReference type="ChEBI" id="CHEBI:18248"/>
    </ligandPart>
</feature>
<dbReference type="SUPFAM" id="SSF48264">
    <property type="entry name" value="Cytochrome P450"/>
    <property type="match status" value="1"/>
</dbReference>
<evidence type="ECO:0000256" key="6">
    <source>
        <dbReference type="ARBA" id="ARBA00022723"/>
    </source>
</evidence>
<dbReference type="InterPro" id="IPR036396">
    <property type="entry name" value="Cyt_P450_sf"/>
</dbReference>
<evidence type="ECO:0000256" key="3">
    <source>
        <dbReference type="ARBA" id="ARBA00004406"/>
    </source>
</evidence>
<dbReference type="InterPro" id="IPR050476">
    <property type="entry name" value="Insect_CytP450_Detox"/>
</dbReference>
<dbReference type="InterPro" id="IPR017972">
    <property type="entry name" value="Cyt_P450_CS"/>
</dbReference>
<keyword evidence="5 13" id="KW-0349">Heme</keyword>
<dbReference type="Gene3D" id="1.10.630.10">
    <property type="entry name" value="Cytochrome P450"/>
    <property type="match status" value="1"/>
</dbReference>
<evidence type="ECO:0000313" key="15">
    <source>
        <dbReference type="EMBL" id="AVL92865.1"/>
    </source>
</evidence>
<reference evidence="15" key="1">
    <citation type="submission" date="2017-03" db="EMBL/GenBank/DDBJ databases">
        <authorList>
            <person name="Zhang X.Y."/>
            <person name="Li Y.H."/>
            <person name="Kang X.L."/>
            <person name="Wu H.H."/>
            <person name="Yu R.R."/>
            <person name="Guo Y.Q."/>
            <person name="Wang J.X."/>
            <person name="Zhang J.Z."/>
            <person name="Ma E.B."/>
        </authorList>
    </citation>
    <scope>NUCLEOTIDE SEQUENCE</scope>
    <source>
        <strain evidence="15">Locust strain-J13</strain>
    </source>
</reference>
<evidence type="ECO:0000256" key="13">
    <source>
        <dbReference type="PIRSR" id="PIRSR602401-1"/>
    </source>
</evidence>
<keyword evidence="8" id="KW-0492">Microsome</keyword>
<evidence type="ECO:0000256" key="8">
    <source>
        <dbReference type="ARBA" id="ARBA00022848"/>
    </source>
</evidence>
<proteinExistence type="evidence at transcript level"/>
<dbReference type="EMBL" id="KY852427">
    <property type="protein sequence ID" value="AVL92865.1"/>
    <property type="molecule type" value="mRNA"/>
</dbReference>
<dbReference type="GO" id="GO:0020037">
    <property type="term" value="F:heme binding"/>
    <property type="evidence" value="ECO:0007669"/>
    <property type="project" value="InterPro"/>
</dbReference>
<organism evidence="15">
    <name type="scientific">Locusta migratoria</name>
    <name type="common">Migratory locust</name>
    <dbReference type="NCBI Taxonomy" id="7004"/>
    <lineage>
        <taxon>Eukaryota</taxon>
        <taxon>Metazoa</taxon>
        <taxon>Ecdysozoa</taxon>
        <taxon>Arthropoda</taxon>
        <taxon>Hexapoda</taxon>
        <taxon>Insecta</taxon>
        <taxon>Pterygota</taxon>
        <taxon>Neoptera</taxon>
        <taxon>Polyneoptera</taxon>
        <taxon>Orthoptera</taxon>
        <taxon>Caelifera</taxon>
        <taxon>Acrididea</taxon>
        <taxon>Acridomorpha</taxon>
        <taxon>Acridoidea</taxon>
        <taxon>Acrididae</taxon>
        <taxon>Oedipodinae</taxon>
        <taxon>Locusta</taxon>
    </lineage>
</organism>
<dbReference type="PANTHER" id="PTHR24292">
    <property type="entry name" value="CYTOCHROME P450"/>
    <property type="match status" value="1"/>
</dbReference>
<evidence type="ECO:0000256" key="1">
    <source>
        <dbReference type="ARBA" id="ARBA00001971"/>
    </source>
</evidence>
<comment type="subcellular location">
    <subcellularLocation>
        <location evidence="3">Endoplasmic reticulum membrane</location>
        <topology evidence="3">Peripheral membrane protein</topology>
    </subcellularLocation>
    <subcellularLocation>
        <location evidence="2">Microsome membrane</location>
        <topology evidence="2">Peripheral membrane protein</topology>
    </subcellularLocation>
</comment>
<comment type="similarity">
    <text evidence="4 14">Belongs to the cytochrome P450 family.</text>
</comment>
<keyword evidence="12" id="KW-0472">Membrane</keyword>
<evidence type="ECO:0000256" key="11">
    <source>
        <dbReference type="ARBA" id="ARBA00023033"/>
    </source>
</evidence>
<evidence type="ECO:0000256" key="9">
    <source>
        <dbReference type="ARBA" id="ARBA00023002"/>
    </source>
</evidence>
<dbReference type="Pfam" id="PF00067">
    <property type="entry name" value="p450"/>
    <property type="match status" value="1"/>
</dbReference>
<evidence type="ECO:0000256" key="2">
    <source>
        <dbReference type="ARBA" id="ARBA00004174"/>
    </source>
</evidence>
<evidence type="ECO:0000256" key="10">
    <source>
        <dbReference type="ARBA" id="ARBA00023004"/>
    </source>
</evidence>
<name>A0A6F8H154_LOCMI</name>
<sequence>MAVFLDSWVTELAVVLSTAALAAYLWFERSYRYWETRGVPYVDPAFPFGNFGPLARGQKSLGELLYGLYRRLPGARIVGYYGFRRPLLLVRDPDLIKQILVKDFGAFHDRGIFFNEEEPLNRHLFALNGSKWRHLRTKLTPVFTSGKLKAMFKTLQDCAREMLDVLEGVAGRGQPVEMRELVARYATDVIASVAFGIEVHCQRQPDNEFRRWGRKIFEPSLLVGINLMLASASPSLASILKLKDGASAVSKYFRQMVAETVSYREKNSICRKDVMDLLIQLKNKGFLEGEKPENGEGGTKEVSPTKLTMEDVAAQAFIFFGAGFETSSSTMSFALHELALHPHFQTKLQDEIDTILTETGGDVTYDALSKMPYLDKVVSETLRKYPALPLLNRECSQEYRVPDSDLVLERGTPVSISLLGLHHDPKYYPEPERFDPERFSDEQKAGRHPYVYLPFGDGPRNCIGMRLGLLQAKVGLVYLLSRYSVRTTETTQVDLDFNARSVMLVPNGGIQLQLEKRV</sequence>
<dbReference type="AlphaFoldDB" id="A0A6F8H154"/>
<keyword evidence="9 14" id="KW-0560">Oxidoreductase</keyword>
<evidence type="ECO:0000256" key="5">
    <source>
        <dbReference type="ARBA" id="ARBA00022617"/>
    </source>
</evidence>
<dbReference type="GO" id="GO:0004497">
    <property type="term" value="F:monooxygenase activity"/>
    <property type="evidence" value="ECO:0007669"/>
    <property type="project" value="UniProtKB-KW"/>
</dbReference>
<evidence type="ECO:0000256" key="14">
    <source>
        <dbReference type="RuleBase" id="RU000461"/>
    </source>
</evidence>
<protein>
    <submittedName>
        <fullName evidence="15">CYP450</fullName>
    </submittedName>
</protein>
<keyword evidence="11 14" id="KW-0503">Monooxygenase</keyword>
<dbReference type="InterPro" id="IPR001128">
    <property type="entry name" value="Cyt_P450"/>
</dbReference>
<evidence type="ECO:0000256" key="7">
    <source>
        <dbReference type="ARBA" id="ARBA00022824"/>
    </source>
</evidence>
<keyword evidence="7" id="KW-0256">Endoplasmic reticulum</keyword>
<dbReference type="InterPro" id="IPR002401">
    <property type="entry name" value="Cyt_P450_E_grp-I"/>
</dbReference>
<evidence type="ECO:0000256" key="4">
    <source>
        <dbReference type="ARBA" id="ARBA00010617"/>
    </source>
</evidence>
<dbReference type="PRINTS" id="PR00463">
    <property type="entry name" value="EP450I"/>
</dbReference>
<comment type="cofactor">
    <cofactor evidence="1 13">
        <name>heme</name>
        <dbReference type="ChEBI" id="CHEBI:30413"/>
    </cofactor>
</comment>
<dbReference type="FunFam" id="1.10.630.10:FF:000042">
    <property type="entry name" value="Cytochrome P450"/>
    <property type="match status" value="1"/>
</dbReference>
<dbReference type="GO" id="GO:0005506">
    <property type="term" value="F:iron ion binding"/>
    <property type="evidence" value="ECO:0007669"/>
    <property type="project" value="InterPro"/>
</dbReference>
<dbReference type="PRINTS" id="PR00385">
    <property type="entry name" value="P450"/>
</dbReference>
<dbReference type="PROSITE" id="PS00086">
    <property type="entry name" value="CYTOCHROME_P450"/>
    <property type="match status" value="1"/>
</dbReference>
<dbReference type="PANTHER" id="PTHR24292:SF100">
    <property type="entry name" value="CYTOCHROME P450 6A16, ISOFORM B-RELATED"/>
    <property type="match status" value="1"/>
</dbReference>
<keyword evidence="6 13" id="KW-0479">Metal-binding</keyword>
<evidence type="ECO:0000256" key="12">
    <source>
        <dbReference type="ARBA" id="ARBA00023136"/>
    </source>
</evidence>
<dbReference type="CDD" id="cd11056">
    <property type="entry name" value="CYP6-like"/>
    <property type="match status" value="1"/>
</dbReference>
<accession>A0A6F8H154</accession>
<dbReference type="GO" id="GO:0005789">
    <property type="term" value="C:endoplasmic reticulum membrane"/>
    <property type="evidence" value="ECO:0007669"/>
    <property type="project" value="UniProtKB-SubCell"/>
</dbReference>